<accession>A0A6G1H0W2</accession>
<reference evidence="1" key="1">
    <citation type="journal article" date="2020" name="Stud. Mycol.">
        <title>101 Dothideomycetes genomes: a test case for predicting lifestyles and emergence of pathogens.</title>
        <authorList>
            <person name="Haridas S."/>
            <person name="Albert R."/>
            <person name="Binder M."/>
            <person name="Bloem J."/>
            <person name="Labutti K."/>
            <person name="Salamov A."/>
            <person name="Andreopoulos B."/>
            <person name="Baker S."/>
            <person name="Barry K."/>
            <person name="Bills G."/>
            <person name="Bluhm B."/>
            <person name="Cannon C."/>
            <person name="Castanera R."/>
            <person name="Culley D."/>
            <person name="Daum C."/>
            <person name="Ezra D."/>
            <person name="Gonzalez J."/>
            <person name="Henrissat B."/>
            <person name="Kuo A."/>
            <person name="Liang C."/>
            <person name="Lipzen A."/>
            <person name="Lutzoni F."/>
            <person name="Magnuson J."/>
            <person name="Mondo S."/>
            <person name="Nolan M."/>
            <person name="Ohm R."/>
            <person name="Pangilinan J."/>
            <person name="Park H.-J."/>
            <person name="Ramirez L."/>
            <person name="Alfaro M."/>
            <person name="Sun H."/>
            <person name="Tritt A."/>
            <person name="Yoshinaga Y."/>
            <person name="Zwiers L.-H."/>
            <person name="Turgeon B."/>
            <person name="Goodwin S."/>
            <person name="Spatafora J."/>
            <person name="Crous P."/>
            <person name="Grigoriev I."/>
        </authorList>
    </citation>
    <scope>NUCLEOTIDE SEQUENCE</scope>
    <source>
        <strain evidence="1">CBS 113979</strain>
    </source>
</reference>
<dbReference type="Proteomes" id="UP000800041">
    <property type="component" value="Unassembled WGS sequence"/>
</dbReference>
<evidence type="ECO:0000313" key="2">
    <source>
        <dbReference type="Proteomes" id="UP000800041"/>
    </source>
</evidence>
<proteinExistence type="predicted"/>
<organism evidence="1 2">
    <name type="scientific">Aulographum hederae CBS 113979</name>
    <dbReference type="NCBI Taxonomy" id="1176131"/>
    <lineage>
        <taxon>Eukaryota</taxon>
        <taxon>Fungi</taxon>
        <taxon>Dikarya</taxon>
        <taxon>Ascomycota</taxon>
        <taxon>Pezizomycotina</taxon>
        <taxon>Dothideomycetes</taxon>
        <taxon>Pleosporomycetidae</taxon>
        <taxon>Aulographales</taxon>
        <taxon>Aulographaceae</taxon>
    </lineage>
</organism>
<sequence length="244" mass="27116">MVALVACCGELGPNEGRSSPGLHSSLYVHTSPSLASCSLASAAVDCSEILALGRVDELTRHRQRGQGEKKKQSRRINKIAVCAWRFPWTPARLAYFHCPKLSEPSFCCSLTGPLPIITPSPGYRGLPTAEARETDSDWATSSTRVKPERPHLLLWAMRILEILQRSESLRRPKWTGKLPWSTSQHSTRLRLPSRCRYSPGLAGTTAGGIISLVLWRSYKIGIYMIRFRRVVVGDRPCVRVSACC</sequence>
<evidence type="ECO:0000313" key="1">
    <source>
        <dbReference type="EMBL" id="KAF1986608.1"/>
    </source>
</evidence>
<keyword evidence="2" id="KW-1185">Reference proteome</keyword>
<gene>
    <name evidence="1" type="ORF">K402DRAFT_83620</name>
</gene>
<dbReference type="EMBL" id="ML977156">
    <property type="protein sequence ID" value="KAF1986608.1"/>
    <property type="molecule type" value="Genomic_DNA"/>
</dbReference>
<dbReference type="AlphaFoldDB" id="A0A6G1H0W2"/>
<protein>
    <submittedName>
        <fullName evidence="1">Uncharacterized protein</fullName>
    </submittedName>
</protein>
<name>A0A6G1H0W2_9PEZI</name>